<dbReference type="InterPro" id="IPR029300">
    <property type="entry name" value="CEP170_C"/>
</dbReference>
<feature type="compositionally biased region" description="Basic and acidic residues" evidence="12">
    <location>
        <begin position="962"/>
        <end position="974"/>
    </location>
</feature>
<feature type="region of interest" description="Disordered" evidence="12">
    <location>
        <begin position="1413"/>
        <end position="1439"/>
    </location>
</feature>
<organism evidence="14 15">
    <name type="scientific">Phocoena sinus</name>
    <name type="common">Vaquita</name>
    <dbReference type="NCBI Taxonomy" id="42100"/>
    <lineage>
        <taxon>Eukaryota</taxon>
        <taxon>Metazoa</taxon>
        <taxon>Chordata</taxon>
        <taxon>Craniata</taxon>
        <taxon>Vertebrata</taxon>
        <taxon>Euteleostomi</taxon>
        <taxon>Mammalia</taxon>
        <taxon>Eutheria</taxon>
        <taxon>Laurasiatheria</taxon>
        <taxon>Artiodactyla</taxon>
        <taxon>Whippomorpha</taxon>
        <taxon>Cetacea</taxon>
        <taxon>Odontoceti</taxon>
        <taxon>Phocoenidae</taxon>
        <taxon>Phocoena</taxon>
    </lineage>
</organism>
<dbReference type="PANTHER" id="PTHR15715">
    <property type="entry name" value="CENTROSOMAL PROTEIN OF 170 KDA"/>
    <property type="match status" value="1"/>
</dbReference>
<reference evidence="14" key="1">
    <citation type="submission" date="2019-08" db="EMBL/GenBank/DDBJ databases">
        <title>Phocoena sinus (Vaquita) genome, mPhoSin1, primary haplotype.</title>
        <authorList>
            <person name="Morin P."/>
            <person name="Mountcastle J."/>
            <person name="Fungtammasan C."/>
            <person name="Rhie A."/>
            <person name="Rojas-Bracho L."/>
            <person name="Smith C.R."/>
            <person name="Taylor B.L."/>
            <person name="Gulland F.M.D."/>
            <person name="Musser W."/>
            <person name="Houck M."/>
            <person name="Haase B."/>
            <person name="Paez S."/>
            <person name="Howe K."/>
            <person name="Torrance J."/>
            <person name="Formenti G."/>
            <person name="Phillippy A."/>
            <person name="Ryder O."/>
            <person name="Jarvis E.D."/>
            <person name="Fedrigo O."/>
        </authorList>
    </citation>
    <scope>NUCLEOTIDE SEQUENCE [LARGE SCALE GENOMIC DNA]</scope>
</reference>
<dbReference type="CTD" id="9859"/>
<comment type="subcellular location">
    <subcellularLocation>
        <location evidence="1">Cytoplasm</location>
        <location evidence="1">Cytoskeleton</location>
        <location evidence="1">Microtubule organizing center</location>
        <location evidence="1">Centrosome</location>
        <location evidence="1">Centriole</location>
    </subcellularLocation>
    <subcellularLocation>
        <location evidence="2">Cytoplasm</location>
        <location evidence="2">Cytoskeleton</location>
        <location evidence="2">Spindle</location>
    </subcellularLocation>
</comment>
<dbReference type="FunFam" id="2.60.200.20:FF:000018">
    <property type="entry name" value="Centrosomal protein of 170 kDa"/>
    <property type="match status" value="1"/>
</dbReference>
<feature type="region of interest" description="Disordered" evidence="12">
    <location>
        <begin position="1140"/>
        <end position="1184"/>
    </location>
</feature>
<dbReference type="Ensembl" id="ENSPSNT00000003131.1">
    <property type="protein sequence ID" value="ENSPSNP00000002723.1"/>
    <property type="gene ID" value="ENSPSNG00000002060.1"/>
</dbReference>
<feature type="compositionally biased region" description="Polar residues" evidence="12">
    <location>
        <begin position="661"/>
        <end position="674"/>
    </location>
</feature>
<feature type="compositionally biased region" description="Low complexity" evidence="12">
    <location>
        <begin position="1070"/>
        <end position="1079"/>
    </location>
</feature>
<dbReference type="PANTHER" id="PTHR15715:SF17">
    <property type="entry name" value="CENTROSOMAL PROTEIN OF 170 KDA"/>
    <property type="match status" value="1"/>
</dbReference>
<gene>
    <name evidence="14" type="primary">CEP170</name>
</gene>
<feature type="compositionally biased region" description="Low complexity" evidence="12">
    <location>
        <begin position="987"/>
        <end position="1005"/>
    </location>
</feature>
<keyword evidence="7" id="KW-0175">Coiled coil</keyword>
<evidence type="ECO:0000256" key="8">
    <source>
        <dbReference type="ARBA" id="ARBA00023212"/>
    </source>
</evidence>
<dbReference type="SMART" id="SM00240">
    <property type="entry name" value="FHA"/>
    <property type="match status" value="1"/>
</dbReference>
<dbReference type="GO" id="GO:0005874">
    <property type="term" value="C:microtubule"/>
    <property type="evidence" value="ECO:0007669"/>
    <property type="project" value="UniProtKB-KW"/>
</dbReference>
<evidence type="ECO:0000256" key="6">
    <source>
        <dbReference type="ARBA" id="ARBA00022701"/>
    </source>
</evidence>
<feature type="compositionally biased region" description="Basic and acidic residues" evidence="12">
    <location>
        <begin position="701"/>
        <end position="719"/>
    </location>
</feature>
<evidence type="ECO:0000256" key="12">
    <source>
        <dbReference type="SAM" id="MobiDB-lite"/>
    </source>
</evidence>
<feature type="region of interest" description="Disordered" evidence="12">
    <location>
        <begin position="519"/>
        <end position="751"/>
    </location>
</feature>
<feature type="region of interest" description="Disordered" evidence="12">
    <location>
        <begin position="345"/>
        <end position="428"/>
    </location>
</feature>
<dbReference type="InterPro" id="IPR000253">
    <property type="entry name" value="FHA_dom"/>
</dbReference>
<sequence>MSLTSWFLVSSGGTRHRLPREMIFVGRDDCELMLQSRSVDKQHAVINYDASTDEHLVKDLGSLNGTFVNDVRIPEQTYITLKLEDKLRFGYDTNLFTVVRGEMRVPEEALKHEKFTIQLQLSQKSSESELLKSACAKSIDSKVADTVAEVPHKATEALKSEEKAIDTSAMPRGTPLYGQPSWWGDDEVDEQRAFKSNGKPEEKNHETGTSGCSIDAKQVEEQSAAANEEVLFPFCREPSYFEIPTKEFQQPSQITESTIHEIPTKDTPSSHTTGAGHASFTIEFDDSTPGKVTIRDHVTKFTSDQRHKSKKSSPGTQDLPGIQTGMMAPENKVADWLAQNNPPQMVWERSEEDSKSIKSDVPVYLKRLKGNKHDDGTQSDSENAGAHRRCSKRATLEEHLRRHHSEQKKLQKAQATEKHQDQAVVFGVDDNQDYSRPVIKEKHKDLVKDWALNSASVVMEERKPLSTPGFHSSEEGTSSSGNKRWVSQWASLAANHTRHDQEERIMELSVPVSLENDTDISESGLSVRSTGSATSLASQGERKRRTLPQLPNEEKSLESSRTKVIAQRSEIGEKQDTELQEKEAPTQVYQKDKQDAERALSKMNRAVNGETLKSGGDNKTLLHLGSSYSGKEKSENDKEVSFVKQTLAKIQQQEQKEQAQWTPTKLSSSKNISGQIDRCREEPFKQESQPQEKIPGLSTSKGERVIQNEGKRRKAEEILKSQTSKGGDKKESSKSLVRQGSFTIEKPSPNIPIELIPHINKQASSTSSLALTTASRIRERSDSMDTDSSLDTTLILKDTEAVMAFLEAKLREDNKTDEGPDTPSYNRDNSISPESDVDTASTISLVTGETERKSTQKRKSFTSLYKDRCSTGSPSKDVTKSSSSGAREKIEKKTKSRSTDVGSRAEGRKFVQSSGRIRQPSVDLTDDDQTSSVPHSAISDVMSSDQETYSCKSHGRTPLTSTDEHARSKLEGSKVTKSKTSPGAPGSSSKSTTLPRPRPTRTSLLRRARLGEASDSELADADKASVASEVSTTSSTSKPPTGRRNISRIDLLAQPRRTRLGSLSARSDSEATISRSSASSRTAEAIIRSGARLVPSDKFSPRIRANSISRLSDSKVKSMTSTHGSPSVNARWRRFPTDYASTSEDEFGSNRNSPKHTRLRTSPALKTTRLQSSGSAMPTSSSFKHRIKEQEDYIRDWTAHREEIARISQDLALIAREINDVAGEIDSVTSSGTAPSTTVSTAATTPGSAIDTREELVDRVFDESLNFRKIPPLVHSKTPEGNNCRSSDPRPQPTEPPDHLTITRRRTWSRDEVMGDNLLLSSVFQFSRKIRQSIDKTAGKIRILFKDKDRNWDEIESKLRAESEVPIVKTSSMEISSILQELKRVEKQLQAINAMIDPDGTLEALNNMGFPSAILPSPSKQKSSPVNNHSSPGQTPTLCQPEARVLHPAAVSVSAEFENAESEADFSIHFNRFNPDGEEEDVIVHE</sequence>
<evidence type="ECO:0000259" key="13">
    <source>
        <dbReference type="PROSITE" id="PS50006"/>
    </source>
</evidence>
<dbReference type="PROSITE" id="PS50006">
    <property type="entry name" value="FHA_DOMAIN"/>
    <property type="match status" value="1"/>
</dbReference>
<comment type="function">
    <text evidence="9">Plays a role in microtubule organization. Required for centriole subdistal appendage assembly.</text>
</comment>
<feature type="region of interest" description="Disordered" evidence="12">
    <location>
        <begin position="262"/>
        <end position="324"/>
    </location>
</feature>
<dbReference type="InterPro" id="IPR051176">
    <property type="entry name" value="Cent_Immune-Sig_Mod"/>
</dbReference>
<evidence type="ECO:0000256" key="2">
    <source>
        <dbReference type="ARBA" id="ARBA00004186"/>
    </source>
</evidence>
<evidence type="ECO:0000256" key="1">
    <source>
        <dbReference type="ARBA" id="ARBA00004114"/>
    </source>
</evidence>
<feature type="region of interest" description="Disordered" evidence="12">
    <location>
        <begin position="461"/>
        <end position="483"/>
    </location>
</feature>
<feature type="compositionally biased region" description="Basic and acidic residues" evidence="12">
    <location>
        <begin position="348"/>
        <end position="358"/>
    </location>
</feature>
<dbReference type="RefSeq" id="XP_032484685.1">
    <property type="nucleotide sequence ID" value="XM_032628794.1"/>
</dbReference>
<evidence type="ECO:0000256" key="4">
    <source>
        <dbReference type="ARBA" id="ARBA00022490"/>
    </source>
</evidence>
<evidence type="ECO:0000256" key="3">
    <source>
        <dbReference type="ARBA" id="ARBA00010436"/>
    </source>
</evidence>
<keyword evidence="5" id="KW-0597">Phosphoprotein</keyword>
<feature type="domain" description="FHA" evidence="13">
    <location>
        <begin position="23"/>
        <end position="73"/>
    </location>
</feature>
<evidence type="ECO:0000313" key="14">
    <source>
        <dbReference type="Ensembl" id="ENSPSNP00000002723.1"/>
    </source>
</evidence>
<dbReference type="SUPFAM" id="SSF49879">
    <property type="entry name" value="SMAD/FHA domain"/>
    <property type="match status" value="1"/>
</dbReference>
<feature type="compositionally biased region" description="Basic and acidic residues" evidence="12">
    <location>
        <begin position="570"/>
        <end position="600"/>
    </location>
</feature>
<reference evidence="14" key="3">
    <citation type="submission" date="2025-09" db="UniProtKB">
        <authorList>
            <consortium name="Ensembl"/>
        </authorList>
    </citation>
    <scope>IDENTIFICATION</scope>
</reference>
<accession>A0A8C9AZN9</accession>
<feature type="compositionally biased region" description="Polar residues" evidence="12">
    <location>
        <begin position="941"/>
        <end position="951"/>
    </location>
</feature>
<feature type="compositionally biased region" description="Low complexity" evidence="12">
    <location>
        <begin position="1024"/>
        <end position="1040"/>
    </location>
</feature>
<evidence type="ECO:0000256" key="10">
    <source>
        <dbReference type="ARBA" id="ARBA00065884"/>
    </source>
</evidence>
<feature type="region of interest" description="Disordered" evidence="12">
    <location>
        <begin position="810"/>
        <end position="1079"/>
    </location>
</feature>
<feature type="compositionally biased region" description="Basic and acidic residues" evidence="12">
    <location>
        <begin position="630"/>
        <end position="641"/>
    </location>
</feature>
<dbReference type="Pfam" id="PF00498">
    <property type="entry name" value="FHA"/>
    <property type="match status" value="1"/>
</dbReference>
<feature type="region of interest" description="Disordered" evidence="12">
    <location>
        <begin position="1271"/>
        <end position="1300"/>
    </location>
</feature>
<evidence type="ECO:0000256" key="9">
    <source>
        <dbReference type="ARBA" id="ARBA00053332"/>
    </source>
</evidence>
<evidence type="ECO:0000313" key="15">
    <source>
        <dbReference type="Proteomes" id="UP000694554"/>
    </source>
</evidence>
<feature type="compositionally biased region" description="Polar residues" evidence="12">
    <location>
        <begin position="1418"/>
        <end position="1438"/>
    </location>
</feature>
<keyword evidence="15" id="KW-1185">Reference proteome</keyword>
<feature type="compositionally biased region" description="Low complexity" evidence="12">
    <location>
        <begin position="873"/>
        <end position="884"/>
    </location>
</feature>
<evidence type="ECO:0000256" key="7">
    <source>
        <dbReference type="ARBA" id="ARBA00023054"/>
    </source>
</evidence>
<dbReference type="GO" id="GO:0005814">
    <property type="term" value="C:centriole"/>
    <property type="evidence" value="ECO:0007669"/>
    <property type="project" value="UniProtKB-SubCell"/>
</dbReference>
<keyword evidence="8" id="KW-0206">Cytoskeleton</keyword>
<dbReference type="Pfam" id="PF15308">
    <property type="entry name" value="CEP170_C"/>
    <property type="match status" value="1"/>
</dbReference>
<feature type="compositionally biased region" description="Polar residues" evidence="12">
    <location>
        <begin position="521"/>
        <end position="538"/>
    </location>
</feature>
<feature type="compositionally biased region" description="Basic and acidic residues" evidence="12">
    <location>
        <begin position="552"/>
        <end position="561"/>
    </location>
</feature>
<comment type="subunit">
    <text evidence="10">Interacts with CCDC68 and CCDC120; leading to recruitment to centrosomes. Interacts with PLK1. Interacts with NIN. Interacts with FHDC1. Interacts with CCDC61. Interacts with TBK1; efficient complex formation may be dependent on the presence of CCDC61.</text>
</comment>
<comment type="similarity">
    <text evidence="3">Belongs to the CEP170 family.</text>
</comment>
<feature type="compositionally biased region" description="Polar residues" evidence="12">
    <location>
        <begin position="1164"/>
        <end position="1182"/>
    </location>
</feature>
<keyword evidence="6" id="KW-0493">Microtubule</keyword>
<dbReference type="GeneTree" id="ENSGT00940000155103"/>
<dbReference type="CDD" id="cd22724">
    <property type="entry name" value="FHA_Cep170A"/>
    <property type="match status" value="1"/>
</dbReference>
<evidence type="ECO:0000256" key="11">
    <source>
        <dbReference type="ARBA" id="ARBA00070079"/>
    </source>
</evidence>
<evidence type="ECO:0000256" key="5">
    <source>
        <dbReference type="ARBA" id="ARBA00022553"/>
    </source>
</evidence>
<keyword evidence="4" id="KW-0963">Cytoplasm</keyword>
<feature type="compositionally biased region" description="Polar residues" evidence="12">
    <location>
        <begin position="823"/>
        <end position="847"/>
    </location>
</feature>
<protein>
    <recommendedName>
        <fullName evidence="11">Centrosomal protein of 170 kDa</fullName>
    </recommendedName>
</protein>
<dbReference type="GO" id="GO:0005819">
    <property type="term" value="C:spindle"/>
    <property type="evidence" value="ECO:0007669"/>
    <property type="project" value="UniProtKB-SubCell"/>
</dbReference>
<reference evidence="14" key="2">
    <citation type="submission" date="2025-08" db="UniProtKB">
        <authorList>
            <consortium name="Ensembl"/>
        </authorList>
    </citation>
    <scope>IDENTIFICATION</scope>
</reference>
<dbReference type="GeneID" id="116752061"/>
<dbReference type="Gene3D" id="2.60.200.20">
    <property type="match status" value="1"/>
</dbReference>
<feature type="compositionally biased region" description="Basic and acidic residues" evidence="12">
    <location>
        <begin position="293"/>
        <end position="306"/>
    </location>
</feature>
<dbReference type="Proteomes" id="UP000694554">
    <property type="component" value="Chromosome 1"/>
</dbReference>
<proteinExistence type="inferred from homology"/>
<name>A0A8C9AZN9_PHOSS</name>
<dbReference type="InterPro" id="IPR008984">
    <property type="entry name" value="SMAD_FHA_dom_sf"/>
</dbReference>